<gene>
    <name evidence="2" type="ORF">BXZ70DRAFT_1053335</name>
</gene>
<keyword evidence="3" id="KW-1185">Reference proteome</keyword>
<feature type="compositionally biased region" description="Polar residues" evidence="1">
    <location>
        <begin position="276"/>
        <end position="292"/>
    </location>
</feature>
<dbReference type="OrthoDB" id="2590867at2759"/>
<sequence length="292" mass="31053">MRVKSVSTETSLRNNPNLKSGFNVIVAYGRSSREIIVLWRACAIEPQSERTQIPDHETGSKHLELPYYHRLSRTPASIMTSNNTINSNNIGQTNKVTAGEKMRQVMRHPISQTTSDRQDHDRGAAQVVHGIGENLRGRILDAADNSMSTGPKSVCSETYQGRAEVEQGFARMRGEHVPGVGTQTNVGTRIGDIHQHNDTGTAPGGMPMDAGLGTGVTGAMPAQPFPPEGIPTQSTVPPDAPYGAERYGGNNRDFQPGFAGPRGGSPGGPGPAPDQSFPTGPGISSTAPQRLP</sequence>
<dbReference type="Proteomes" id="UP000813824">
    <property type="component" value="Unassembled WGS sequence"/>
</dbReference>
<reference evidence="2" key="1">
    <citation type="journal article" date="2021" name="New Phytol.">
        <title>Evolutionary innovations through gain and loss of genes in the ectomycorrhizal Boletales.</title>
        <authorList>
            <person name="Wu G."/>
            <person name="Miyauchi S."/>
            <person name="Morin E."/>
            <person name="Kuo A."/>
            <person name="Drula E."/>
            <person name="Varga T."/>
            <person name="Kohler A."/>
            <person name="Feng B."/>
            <person name="Cao Y."/>
            <person name="Lipzen A."/>
            <person name="Daum C."/>
            <person name="Hundley H."/>
            <person name="Pangilinan J."/>
            <person name="Johnson J."/>
            <person name="Barry K."/>
            <person name="LaButti K."/>
            <person name="Ng V."/>
            <person name="Ahrendt S."/>
            <person name="Min B."/>
            <person name="Choi I.G."/>
            <person name="Park H."/>
            <person name="Plett J.M."/>
            <person name="Magnuson J."/>
            <person name="Spatafora J.W."/>
            <person name="Nagy L.G."/>
            <person name="Henrissat B."/>
            <person name="Grigoriev I.V."/>
            <person name="Yang Z.L."/>
            <person name="Xu J."/>
            <person name="Martin F.M."/>
        </authorList>
    </citation>
    <scope>NUCLEOTIDE SEQUENCE</scope>
    <source>
        <strain evidence="2">KKN 215</strain>
    </source>
</reference>
<feature type="region of interest" description="Disordered" evidence="1">
    <location>
        <begin position="221"/>
        <end position="292"/>
    </location>
</feature>
<protein>
    <submittedName>
        <fullName evidence="2">Uncharacterized protein</fullName>
    </submittedName>
</protein>
<proteinExistence type="predicted"/>
<evidence type="ECO:0000313" key="2">
    <source>
        <dbReference type="EMBL" id="KAH8077758.1"/>
    </source>
</evidence>
<dbReference type="EMBL" id="JAEVFJ010000062">
    <property type="protein sequence ID" value="KAH8077758.1"/>
    <property type="molecule type" value="Genomic_DNA"/>
</dbReference>
<name>A0A8K0UE86_9AGAR</name>
<dbReference type="AlphaFoldDB" id="A0A8K0UE86"/>
<evidence type="ECO:0000313" key="3">
    <source>
        <dbReference type="Proteomes" id="UP000813824"/>
    </source>
</evidence>
<comment type="caution">
    <text evidence="2">The sequence shown here is derived from an EMBL/GenBank/DDBJ whole genome shotgun (WGS) entry which is preliminary data.</text>
</comment>
<organism evidence="2 3">
    <name type="scientific">Cristinia sonorae</name>
    <dbReference type="NCBI Taxonomy" id="1940300"/>
    <lineage>
        <taxon>Eukaryota</taxon>
        <taxon>Fungi</taxon>
        <taxon>Dikarya</taxon>
        <taxon>Basidiomycota</taxon>
        <taxon>Agaricomycotina</taxon>
        <taxon>Agaricomycetes</taxon>
        <taxon>Agaricomycetidae</taxon>
        <taxon>Agaricales</taxon>
        <taxon>Pleurotineae</taxon>
        <taxon>Stephanosporaceae</taxon>
        <taxon>Cristinia</taxon>
    </lineage>
</organism>
<accession>A0A8K0UE86</accession>
<evidence type="ECO:0000256" key="1">
    <source>
        <dbReference type="SAM" id="MobiDB-lite"/>
    </source>
</evidence>